<dbReference type="Proteomes" id="UP001231649">
    <property type="component" value="Chromosome 15"/>
</dbReference>
<evidence type="ECO:0000313" key="2">
    <source>
        <dbReference type="Proteomes" id="UP001231649"/>
    </source>
</evidence>
<proteinExistence type="predicted"/>
<dbReference type="EMBL" id="CM056791">
    <property type="protein sequence ID" value="KAJ8725501.1"/>
    <property type="molecule type" value="Genomic_DNA"/>
</dbReference>
<reference evidence="1" key="1">
    <citation type="submission" date="2023-03" db="EMBL/GenBank/DDBJ databases">
        <title>Chromosome-level genomes of two armyworms, Mythimna separata and Mythimna loreyi, provide insights into the biosynthesis and reception of sex pheromones.</title>
        <authorList>
            <person name="Zhao H."/>
        </authorList>
    </citation>
    <scope>NUCLEOTIDE SEQUENCE</scope>
    <source>
        <strain evidence="1">BeijingLab</strain>
    </source>
</reference>
<gene>
    <name evidence="1" type="ORF">PYW08_003684</name>
</gene>
<name>A0ACC2QTX1_9NEOP</name>
<accession>A0ACC2QTX1</accession>
<keyword evidence="2" id="KW-1185">Reference proteome</keyword>
<organism evidence="1 2">
    <name type="scientific">Mythimna loreyi</name>
    <dbReference type="NCBI Taxonomy" id="667449"/>
    <lineage>
        <taxon>Eukaryota</taxon>
        <taxon>Metazoa</taxon>
        <taxon>Ecdysozoa</taxon>
        <taxon>Arthropoda</taxon>
        <taxon>Hexapoda</taxon>
        <taxon>Insecta</taxon>
        <taxon>Pterygota</taxon>
        <taxon>Neoptera</taxon>
        <taxon>Endopterygota</taxon>
        <taxon>Lepidoptera</taxon>
        <taxon>Glossata</taxon>
        <taxon>Ditrysia</taxon>
        <taxon>Noctuoidea</taxon>
        <taxon>Noctuidae</taxon>
        <taxon>Noctuinae</taxon>
        <taxon>Hadenini</taxon>
        <taxon>Mythimna</taxon>
    </lineage>
</organism>
<sequence length="197" mass="22462">MSGTDQKLKTVAIDSTITAGSQSQAKSLSYLATPKSSKGFSLSRMRIRKQSYGFSSVPGVGGQMRKRSSQTGLEYRRPPLIYLNTYQLEPRVRFNVTEVTNSVNSILDAFYTDFKYNAMEAPIKIMLIADEVMRTVKEMKFNRFRIISVVTLMQKRAQSYNNAVAFLWDHEFDSIVNVQREEHTSLIQVTVFGVYLD</sequence>
<evidence type="ECO:0000313" key="1">
    <source>
        <dbReference type="EMBL" id="KAJ8725501.1"/>
    </source>
</evidence>
<comment type="caution">
    <text evidence="1">The sequence shown here is derived from an EMBL/GenBank/DDBJ whole genome shotgun (WGS) entry which is preliminary data.</text>
</comment>
<protein>
    <submittedName>
        <fullName evidence="1">Uncharacterized protein</fullName>
    </submittedName>
</protein>